<reference evidence="2 3" key="1">
    <citation type="submission" date="2019-03" db="EMBL/GenBank/DDBJ databases">
        <authorList>
            <person name="Sebastian G."/>
            <person name="Baumann P."/>
            <person name="Ruckert C."/>
            <person name="Kalinowski J."/>
            <person name="Nebel B."/>
            <person name="Takors R."/>
            <person name="Blombach B."/>
        </authorList>
    </citation>
    <scope>NUCLEOTIDE SEQUENCE [LARGE SCALE GENOMIC DNA]</scope>
    <source>
        <strain evidence="2 3">DSM 1084</strain>
    </source>
</reference>
<sequence length="177" mass="19725">MKVVGFAGTSGAGKTTLIERLIPALKARGLRVSVMKHAHCGLETDQPGKDTWRHREAGAYEVLAASPERLVLQRSFERPQERSVHDLIPALHPGVDWVLVEGWRDSNLLKIEVWREATAQPVRYPDDPFVAAIALPLADALPEDTLRPRLDLDDPDAVAAWLVDNGDRFDYDPEAYV</sequence>
<dbReference type="SUPFAM" id="SSF52540">
    <property type="entry name" value="P-loop containing nucleoside triphosphate hydrolases"/>
    <property type="match status" value="1"/>
</dbReference>
<dbReference type="GO" id="GO:0006777">
    <property type="term" value="P:Mo-molybdopterin cofactor biosynthetic process"/>
    <property type="evidence" value="ECO:0007669"/>
    <property type="project" value="InterPro"/>
</dbReference>
<dbReference type="PANTHER" id="PTHR40072">
    <property type="entry name" value="MOLYBDOPTERIN-GUANINE DINUCLEOTIDE BIOSYNTHESIS ADAPTER PROTEIN-RELATED"/>
    <property type="match status" value="1"/>
</dbReference>
<evidence type="ECO:0000313" key="3">
    <source>
        <dbReference type="Proteomes" id="UP000293912"/>
    </source>
</evidence>
<dbReference type="RefSeq" id="WP_133156505.1">
    <property type="nucleotide sequence ID" value="NZ_CP037867.1"/>
</dbReference>
<dbReference type="InterPro" id="IPR004435">
    <property type="entry name" value="MobB_dom"/>
</dbReference>
<dbReference type="Pfam" id="PF03205">
    <property type="entry name" value="MobB"/>
    <property type="match status" value="1"/>
</dbReference>
<evidence type="ECO:0000259" key="1">
    <source>
        <dbReference type="Pfam" id="PF03205"/>
    </source>
</evidence>
<dbReference type="KEGG" id="hpse:HPF_09985"/>
<feature type="domain" description="Molybdopterin-guanine dinucleotide biosynthesis protein B (MobB)" evidence="1">
    <location>
        <begin position="3"/>
        <end position="134"/>
    </location>
</feature>
<dbReference type="AlphaFoldDB" id="A0A4P6X0D6"/>
<accession>A0A4P6X0D6</accession>
<dbReference type="InterPro" id="IPR052539">
    <property type="entry name" value="MGD_biosynthesis_adapter"/>
</dbReference>
<keyword evidence="3" id="KW-1185">Reference proteome</keyword>
<dbReference type="CDD" id="cd03116">
    <property type="entry name" value="MobB"/>
    <property type="match status" value="1"/>
</dbReference>
<dbReference type="InterPro" id="IPR027417">
    <property type="entry name" value="P-loop_NTPase"/>
</dbReference>
<dbReference type="Gene3D" id="3.40.50.300">
    <property type="entry name" value="P-loop containing nucleotide triphosphate hydrolases"/>
    <property type="match status" value="1"/>
</dbReference>
<gene>
    <name evidence="2" type="primary">mobB</name>
    <name evidence="2" type="ORF">HPF_09985</name>
</gene>
<protein>
    <submittedName>
        <fullName evidence="2">Molybdopterin-guanine dinucleotide biosynthesis adapter protein</fullName>
    </submittedName>
</protein>
<dbReference type="Proteomes" id="UP000293912">
    <property type="component" value="Chromosome"/>
</dbReference>
<dbReference type="GO" id="GO:0005525">
    <property type="term" value="F:GTP binding"/>
    <property type="evidence" value="ECO:0007669"/>
    <property type="project" value="InterPro"/>
</dbReference>
<dbReference type="EMBL" id="CP037867">
    <property type="protein sequence ID" value="QBM28016.1"/>
    <property type="molecule type" value="Genomic_DNA"/>
</dbReference>
<organism evidence="2 3">
    <name type="scientific">Hydrogenophaga pseudoflava</name>
    <name type="common">Pseudomonas carboxydoflava</name>
    <dbReference type="NCBI Taxonomy" id="47421"/>
    <lineage>
        <taxon>Bacteria</taxon>
        <taxon>Pseudomonadati</taxon>
        <taxon>Pseudomonadota</taxon>
        <taxon>Betaproteobacteria</taxon>
        <taxon>Burkholderiales</taxon>
        <taxon>Comamonadaceae</taxon>
        <taxon>Hydrogenophaga</taxon>
    </lineage>
</organism>
<dbReference type="PANTHER" id="PTHR40072:SF1">
    <property type="entry name" value="MOLYBDOPTERIN-GUANINE DINUCLEOTIDE BIOSYNTHESIS ADAPTER PROTEIN"/>
    <property type="match status" value="1"/>
</dbReference>
<name>A0A4P6X0D6_HYDPS</name>
<proteinExistence type="predicted"/>
<evidence type="ECO:0000313" key="2">
    <source>
        <dbReference type="EMBL" id="QBM28016.1"/>
    </source>
</evidence>
<dbReference type="NCBIfam" id="TIGR00176">
    <property type="entry name" value="mobB"/>
    <property type="match status" value="1"/>
</dbReference>